<dbReference type="InterPro" id="IPR011527">
    <property type="entry name" value="ABC1_TM_dom"/>
</dbReference>
<dbReference type="Pfam" id="PF00664">
    <property type="entry name" value="ABC_membrane"/>
    <property type="match status" value="1"/>
</dbReference>
<dbReference type="GO" id="GO:0140359">
    <property type="term" value="F:ABC-type transporter activity"/>
    <property type="evidence" value="ECO:0007669"/>
    <property type="project" value="InterPro"/>
</dbReference>
<feature type="transmembrane region" description="Helical" evidence="7">
    <location>
        <begin position="219"/>
        <end position="236"/>
    </location>
</feature>
<dbReference type="Proteomes" id="UP000236151">
    <property type="component" value="Unassembled WGS sequence"/>
</dbReference>
<proteinExistence type="predicted"/>
<evidence type="ECO:0000256" key="6">
    <source>
        <dbReference type="ARBA" id="ARBA00023136"/>
    </source>
</evidence>
<name>A0A2K2FRF6_9CLOT</name>
<keyword evidence="5 7" id="KW-1133">Transmembrane helix</keyword>
<dbReference type="InterPro" id="IPR003439">
    <property type="entry name" value="ABC_transporter-like_ATP-bd"/>
</dbReference>
<dbReference type="SUPFAM" id="SSF90123">
    <property type="entry name" value="ABC transporter transmembrane region"/>
    <property type="match status" value="1"/>
</dbReference>
<keyword evidence="4" id="KW-0067">ATP-binding</keyword>
<dbReference type="SMART" id="SM00382">
    <property type="entry name" value="AAA"/>
    <property type="match status" value="1"/>
</dbReference>
<comment type="caution">
    <text evidence="10">The sequence shown here is derived from an EMBL/GenBank/DDBJ whole genome shotgun (WGS) entry which is preliminary data.</text>
</comment>
<organism evidence="10 11">
    <name type="scientific">Clostridium thermosuccinogenes</name>
    <dbReference type="NCBI Taxonomy" id="84032"/>
    <lineage>
        <taxon>Bacteria</taxon>
        <taxon>Bacillati</taxon>
        <taxon>Bacillota</taxon>
        <taxon>Clostridia</taxon>
        <taxon>Eubacteriales</taxon>
        <taxon>Clostridiaceae</taxon>
        <taxon>Clostridium</taxon>
    </lineage>
</organism>
<dbReference type="CDD" id="cd07346">
    <property type="entry name" value="ABC_6TM_exporters"/>
    <property type="match status" value="1"/>
</dbReference>
<evidence type="ECO:0000259" key="9">
    <source>
        <dbReference type="PROSITE" id="PS50929"/>
    </source>
</evidence>
<dbReference type="Pfam" id="PF00005">
    <property type="entry name" value="ABC_tran"/>
    <property type="match status" value="1"/>
</dbReference>
<dbReference type="EMBL" id="NIOJ01000002">
    <property type="protein sequence ID" value="PNU01372.1"/>
    <property type="molecule type" value="Genomic_DNA"/>
</dbReference>
<evidence type="ECO:0000256" key="4">
    <source>
        <dbReference type="ARBA" id="ARBA00022840"/>
    </source>
</evidence>
<dbReference type="GO" id="GO:0034040">
    <property type="term" value="F:ATPase-coupled lipid transmembrane transporter activity"/>
    <property type="evidence" value="ECO:0007669"/>
    <property type="project" value="TreeGrafter"/>
</dbReference>
<evidence type="ECO:0000256" key="5">
    <source>
        <dbReference type="ARBA" id="ARBA00022989"/>
    </source>
</evidence>
<feature type="domain" description="ABC transporter" evidence="8">
    <location>
        <begin position="398"/>
        <end position="632"/>
    </location>
</feature>
<evidence type="ECO:0000313" key="10">
    <source>
        <dbReference type="EMBL" id="PNU01372.1"/>
    </source>
</evidence>
<dbReference type="InterPro" id="IPR003593">
    <property type="entry name" value="AAA+_ATPase"/>
</dbReference>
<accession>A0A2K2FRF6</accession>
<evidence type="ECO:0000259" key="8">
    <source>
        <dbReference type="PROSITE" id="PS50893"/>
    </source>
</evidence>
<feature type="transmembrane region" description="Helical" evidence="7">
    <location>
        <begin position="7"/>
        <end position="25"/>
    </location>
</feature>
<keyword evidence="11" id="KW-1185">Reference proteome</keyword>
<gene>
    <name evidence="10" type="ORF">CDQ84_01520</name>
</gene>
<comment type="subcellular location">
    <subcellularLocation>
        <location evidence="1">Cell membrane</location>
        <topology evidence="1">Multi-pass membrane protein</topology>
    </subcellularLocation>
</comment>
<reference evidence="10 11" key="1">
    <citation type="submission" date="2017-06" db="EMBL/GenBank/DDBJ databases">
        <title>Investigating the central metabolism of Clostridium thermosuccinogenes.</title>
        <authorList>
            <person name="Koendjbiharie J.G."/>
            <person name="van Kranenburg R."/>
        </authorList>
    </citation>
    <scope>NUCLEOTIDE SEQUENCE [LARGE SCALE GENOMIC DNA]</scope>
    <source>
        <strain evidence="10 11">DSM 5806</strain>
    </source>
</reference>
<dbReference type="InterPro" id="IPR039421">
    <property type="entry name" value="Type_1_exporter"/>
</dbReference>
<evidence type="ECO:0008006" key="12">
    <source>
        <dbReference type="Google" id="ProtNLM"/>
    </source>
</evidence>
<dbReference type="GO" id="GO:0016887">
    <property type="term" value="F:ATP hydrolysis activity"/>
    <property type="evidence" value="ECO:0007669"/>
    <property type="project" value="InterPro"/>
</dbReference>
<feature type="domain" description="ABC transmembrane type-1" evidence="9">
    <location>
        <begin position="79"/>
        <end position="360"/>
    </location>
</feature>
<dbReference type="Gene3D" id="1.20.1560.10">
    <property type="entry name" value="ABC transporter type 1, transmembrane domain"/>
    <property type="match status" value="1"/>
</dbReference>
<evidence type="ECO:0000256" key="7">
    <source>
        <dbReference type="SAM" id="Phobius"/>
    </source>
</evidence>
<dbReference type="PROSITE" id="PS50929">
    <property type="entry name" value="ABC_TM1F"/>
    <property type="match status" value="1"/>
</dbReference>
<dbReference type="GO" id="GO:0005886">
    <property type="term" value="C:plasma membrane"/>
    <property type="evidence" value="ECO:0007669"/>
    <property type="project" value="UniProtKB-SubCell"/>
</dbReference>
<dbReference type="PANTHER" id="PTHR24221:SF654">
    <property type="entry name" value="ATP-BINDING CASSETTE SUB-FAMILY B MEMBER 6"/>
    <property type="match status" value="1"/>
</dbReference>
<dbReference type="PANTHER" id="PTHR24221">
    <property type="entry name" value="ATP-BINDING CASSETTE SUB-FAMILY B"/>
    <property type="match status" value="1"/>
</dbReference>
<evidence type="ECO:0000256" key="3">
    <source>
        <dbReference type="ARBA" id="ARBA00022741"/>
    </source>
</evidence>
<feature type="transmembrane region" description="Helical" evidence="7">
    <location>
        <begin position="117"/>
        <end position="138"/>
    </location>
</feature>
<evidence type="ECO:0000256" key="1">
    <source>
        <dbReference type="ARBA" id="ARBA00004651"/>
    </source>
</evidence>
<feature type="transmembrane region" description="Helical" evidence="7">
    <location>
        <begin position="196"/>
        <end position="213"/>
    </location>
</feature>
<dbReference type="AlphaFoldDB" id="A0A2K2FRF6"/>
<evidence type="ECO:0000313" key="11">
    <source>
        <dbReference type="Proteomes" id="UP000236151"/>
    </source>
</evidence>
<keyword evidence="3" id="KW-0547">Nucleotide-binding</keyword>
<dbReference type="InterPro" id="IPR036640">
    <property type="entry name" value="ABC1_TM_sf"/>
</dbReference>
<dbReference type="SUPFAM" id="SSF52540">
    <property type="entry name" value="P-loop containing nucleoside triphosphate hydrolases"/>
    <property type="match status" value="1"/>
</dbReference>
<keyword evidence="6 7" id="KW-0472">Membrane</keyword>
<feature type="transmembrane region" description="Helical" evidence="7">
    <location>
        <begin position="74"/>
        <end position="97"/>
    </location>
</feature>
<dbReference type="KEGG" id="cthd:CDO33_04210"/>
<dbReference type="GO" id="GO:0005524">
    <property type="term" value="F:ATP binding"/>
    <property type="evidence" value="ECO:0007669"/>
    <property type="project" value="UniProtKB-KW"/>
</dbReference>
<dbReference type="InterPro" id="IPR027417">
    <property type="entry name" value="P-loop_NTPase"/>
</dbReference>
<keyword evidence="2 7" id="KW-0812">Transmembrane</keyword>
<evidence type="ECO:0000256" key="2">
    <source>
        <dbReference type="ARBA" id="ARBA00022692"/>
    </source>
</evidence>
<dbReference type="Gene3D" id="3.40.50.300">
    <property type="entry name" value="P-loop containing nucleotide triphosphate hydrolases"/>
    <property type="match status" value="1"/>
</dbReference>
<sequence length="632" mass="69886">MQISGKNNHYFLLHSYLCISSIFYYHNLSIFFDAGLKRCTALLCDILALFLERKIILKKPIGTFRWILTQSRGYLKYTFILMLIGGLLSILGVYRAIASKKLVDTAILGSKPQTTTLLILLAILIIAEICLSSTNSILSARCRSKLSASIQKRIYDHILNCQWMELSGYHSSSLSTRLCNDADAVANAVTNTMPHLFTLIVLLASSFTALLYLEPAVALAAIIISPVCIFFSKLYGSKLKGVYKDSQEADALCRSFLQESVQNILILKTFCLERENYAGLSRLQDKKISLAVKKGYINTLSNTVIRLGSWSTFFIIFCWGANNLSGGVAAFGTLTALLQLISGIQAPFYGLASSVPELVASVGSAERLMELTSIPKEVEDNTDMESCCPIPDNSLLDIEFRNVCFSYKKNESLLKNLSFTVKAGEIVGLIGASGEGKTTIVRLLLALVTPDKGHIFIKYKGRKYQVSPSSRRFISYVPQGNTLFSGTVKSNLLHGNLTASDWDIHEAAVSSCSADFIEQLKDKYETVIGEKGSGLSEGQAQRLAIARAFLRKKPILVLDEATSSLNTETEAKILRSIRDLKHKPTCIIITHRPSALALCNRIFKLEKGMLYEIYSDNSMPETVEERYASSCI</sequence>
<protein>
    <recommendedName>
        <fullName evidence="12">ABC transporter ATP-binding protein</fullName>
    </recommendedName>
</protein>
<dbReference type="PROSITE" id="PS50893">
    <property type="entry name" value="ABC_TRANSPORTER_2"/>
    <property type="match status" value="1"/>
</dbReference>